<accession>A0A2T4U8G8</accession>
<dbReference type="InterPro" id="IPR050353">
    <property type="entry name" value="PyrK_electron_transfer"/>
</dbReference>
<organism evidence="15 16">
    <name type="scientific">Alkalicoccus saliphilus</name>
    <dbReference type="NCBI Taxonomy" id="200989"/>
    <lineage>
        <taxon>Bacteria</taxon>
        <taxon>Bacillati</taxon>
        <taxon>Bacillota</taxon>
        <taxon>Bacilli</taxon>
        <taxon>Bacillales</taxon>
        <taxon>Bacillaceae</taxon>
        <taxon>Alkalicoccus</taxon>
    </lineage>
</organism>
<dbReference type="Pfam" id="PF00175">
    <property type="entry name" value="NAD_binding_1"/>
    <property type="match status" value="1"/>
</dbReference>
<comment type="similarity">
    <text evidence="1 11">Belongs to the PyrK family.</text>
</comment>
<dbReference type="GO" id="GO:0044205">
    <property type="term" value="P:'de novo' UMP biosynthetic process"/>
    <property type="evidence" value="ECO:0007669"/>
    <property type="project" value="UniProtKB-UniRule"/>
</dbReference>
<dbReference type="InterPro" id="IPR039261">
    <property type="entry name" value="FNR_nucleotide-bd"/>
</dbReference>
<dbReference type="GO" id="GO:0050660">
    <property type="term" value="F:flavin adenine dinucleotide binding"/>
    <property type="evidence" value="ECO:0007669"/>
    <property type="project" value="InterPro"/>
</dbReference>
<comment type="pathway">
    <text evidence="11">Pyrimidine metabolism; UMP biosynthesis via de novo pathway; orotate from (S)-dihydroorotate (NAD(+) route): step 1/1.</text>
</comment>
<evidence type="ECO:0000256" key="6">
    <source>
        <dbReference type="ARBA" id="ARBA00022827"/>
    </source>
</evidence>
<evidence type="ECO:0000256" key="4">
    <source>
        <dbReference type="ARBA" id="ARBA00022714"/>
    </source>
</evidence>
<keyword evidence="16" id="KW-1185">Reference proteome</keyword>
<dbReference type="GO" id="GO:0016491">
    <property type="term" value="F:oxidoreductase activity"/>
    <property type="evidence" value="ECO:0007669"/>
    <property type="project" value="InterPro"/>
</dbReference>
<dbReference type="PROSITE" id="PS51384">
    <property type="entry name" value="FAD_FR"/>
    <property type="match status" value="1"/>
</dbReference>
<dbReference type="InterPro" id="IPR017927">
    <property type="entry name" value="FAD-bd_FR_type"/>
</dbReference>
<comment type="cofactor">
    <cofactor evidence="11">
        <name>[2Fe-2S] cluster</name>
        <dbReference type="ChEBI" id="CHEBI:190135"/>
    </cofactor>
    <text evidence="11">Binds 1 [2Fe-2S] cluster per subunit.</text>
</comment>
<gene>
    <name evidence="11" type="primary">pyrK</name>
    <name evidence="15" type="ORF">C6Y45_05085</name>
</gene>
<dbReference type="InterPro" id="IPR012165">
    <property type="entry name" value="Cyt_c3_hydrogenase_gsu"/>
</dbReference>
<dbReference type="AlphaFoldDB" id="A0A2T4U8G8"/>
<keyword evidence="2 11" id="KW-0813">Transport</keyword>
<dbReference type="Gene3D" id="2.10.240.10">
    <property type="entry name" value="Dihydroorotate dehydrogenase, electron transfer subunit"/>
    <property type="match status" value="1"/>
</dbReference>
<dbReference type="GO" id="GO:0009055">
    <property type="term" value="F:electron transfer activity"/>
    <property type="evidence" value="ECO:0007669"/>
    <property type="project" value="UniProtKB-UniRule"/>
</dbReference>
<evidence type="ECO:0000256" key="7">
    <source>
        <dbReference type="ARBA" id="ARBA00022975"/>
    </source>
</evidence>
<dbReference type="UniPathway" id="UPA00070">
    <property type="reaction ID" value="UER00945"/>
</dbReference>
<dbReference type="InterPro" id="IPR037117">
    <property type="entry name" value="Dihydroorotate_DH_ele_sf"/>
</dbReference>
<dbReference type="NCBIfam" id="NF000799">
    <property type="entry name" value="PRK00054.1-4"/>
    <property type="match status" value="1"/>
</dbReference>
<sequence length="250" mass="27173">MNKENLTVLSQEKLTSKIFKMKLKGASVKTMLTPGQFVHLKVGERHPVLRRPISICSVEADILTIVYRVEGQGTKLLNQKAAGETVDTLGPLGQGFPLTEESTALLIGGGVGIPPLLYLAEQLYRRGTKVKVILGYRKKEEIFLEEEFQKYGEVIVTTEDGSKGVKGFVTDAIAEAGAYDVFYTCGPKPMLRAVETASSKKGYISLEERMGCGVGACLACVCDKQKPFEGKAYVKACRDGPVFEAGEVIV</sequence>
<keyword evidence="9 11" id="KW-0408">Iron</keyword>
<evidence type="ECO:0000256" key="9">
    <source>
        <dbReference type="ARBA" id="ARBA00023004"/>
    </source>
</evidence>
<proteinExistence type="inferred from homology"/>
<evidence type="ECO:0000256" key="8">
    <source>
        <dbReference type="ARBA" id="ARBA00022982"/>
    </source>
</evidence>
<reference evidence="15 16" key="1">
    <citation type="submission" date="2018-03" db="EMBL/GenBank/DDBJ databases">
        <title>Alkalicoccus saliphilus sp. nov., isolated from a mineral pool.</title>
        <authorList>
            <person name="Zhao B."/>
        </authorList>
    </citation>
    <scope>NUCLEOTIDE SEQUENCE [LARGE SCALE GENOMIC DNA]</scope>
    <source>
        <strain evidence="15 16">6AG</strain>
    </source>
</reference>
<feature type="binding site" evidence="11 13">
    <location>
        <position position="237"/>
    </location>
    <ligand>
        <name>[2Fe-2S] cluster</name>
        <dbReference type="ChEBI" id="CHEBI:190135"/>
    </ligand>
</feature>
<dbReference type="HAMAP" id="MF_01211">
    <property type="entry name" value="DHODB_Fe_S_bind"/>
    <property type="match status" value="1"/>
</dbReference>
<evidence type="ECO:0000256" key="1">
    <source>
        <dbReference type="ARBA" id="ARBA00006422"/>
    </source>
</evidence>
<dbReference type="InterPro" id="IPR001433">
    <property type="entry name" value="OxRdtase_FAD/NAD-bd"/>
</dbReference>
<keyword evidence="3 11" id="KW-0285">Flavoprotein</keyword>
<dbReference type="Gene3D" id="2.40.30.10">
    <property type="entry name" value="Translation factors"/>
    <property type="match status" value="1"/>
</dbReference>
<dbReference type="PANTHER" id="PTHR43513:SF3">
    <property type="entry name" value="DIHYDROOROTATE DEHYDROGENASE B (NAD(+)), ELECTRON TRANSFER SUBUNIT-RELATED"/>
    <property type="match status" value="1"/>
</dbReference>
<keyword evidence="6 11" id="KW-0274">FAD</keyword>
<dbReference type="SUPFAM" id="SSF52343">
    <property type="entry name" value="Ferredoxin reductase-like, C-terminal NADP-linked domain"/>
    <property type="match status" value="1"/>
</dbReference>
<keyword evidence="8 11" id="KW-0249">Electron transport</keyword>
<evidence type="ECO:0000256" key="11">
    <source>
        <dbReference type="HAMAP-Rule" id="MF_01211"/>
    </source>
</evidence>
<dbReference type="Proteomes" id="UP000240509">
    <property type="component" value="Unassembled WGS sequence"/>
</dbReference>
<evidence type="ECO:0000313" key="15">
    <source>
        <dbReference type="EMBL" id="PTL39693.1"/>
    </source>
</evidence>
<dbReference type="Gene3D" id="3.40.50.80">
    <property type="entry name" value="Nucleotide-binding domain of ferredoxin-NADP reductase (FNR) module"/>
    <property type="match status" value="1"/>
</dbReference>
<dbReference type="Pfam" id="PF10418">
    <property type="entry name" value="DHODB_Fe-S_bind"/>
    <property type="match status" value="1"/>
</dbReference>
<keyword evidence="4 11" id="KW-0001">2Fe-2S</keyword>
<keyword evidence="10 11" id="KW-0411">Iron-sulfur</keyword>
<keyword evidence="7 11" id="KW-0665">Pyrimidine biosynthesis</keyword>
<evidence type="ECO:0000256" key="3">
    <source>
        <dbReference type="ARBA" id="ARBA00022630"/>
    </source>
</evidence>
<name>A0A2T4U8G8_9BACI</name>
<evidence type="ECO:0000256" key="13">
    <source>
        <dbReference type="PIRSR" id="PIRSR006816-2"/>
    </source>
</evidence>
<evidence type="ECO:0000259" key="14">
    <source>
        <dbReference type="PROSITE" id="PS51384"/>
    </source>
</evidence>
<dbReference type="GO" id="GO:0051537">
    <property type="term" value="F:2 iron, 2 sulfur cluster binding"/>
    <property type="evidence" value="ECO:0007669"/>
    <property type="project" value="UniProtKB-KW"/>
</dbReference>
<evidence type="ECO:0000256" key="2">
    <source>
        <dbReference type="ARBA" id="ARBA00022448"/>
    </source>
</evidence>
<comment type="subunit">
    <text evidence="11">Heterotetramer of 2 PyrK and 2 PyrD type B subunits.</text>
</comment>
<feature type="binding site" evidence="11 12">
    <location>
        <begin position="73"/>
        <end position="74"/>
    </location>
    <ligand>
        <name>FAD</name>
        <dbReference type="ChEBI" id="CHEBI:57692"/>
    </ligand>
</feature>
<evidence type="ECO:0000256" key="10">
    <source>
        <dbReference type="ARBA" id="ARBA00023014"/>
    </source>
</evidence>
<dbReference type="InterPro" id="IPR023455">
    <property type="entry name" value="Dihydroorotate_DHASE_ETsu"/>
</dbReference>
<feature type="binding site" evidence="11 12">
    <location>
        <begin position="66"/>
        <end position="68"/>
    </location>
    <ligand>
        <name>FAD</name>
        <dbReference type="ChEBI" id="CHEBI:57692"/>
    </ligand>
</feature>
<evidence type="ECO:0000256" key="5">
    <source>
        <dbReference type="ARBA" id="ARBA00022723"/>
    </source>
</evidence>
<evidence type="ECO:0000313" key="16">
    <source>
        <dbReference type="Proteomes" id="UP000240509"/>
    </source>
</evidence>
<feature type="binding site" evidence="11 13">
    <location>
        <position position="217"/>
    </location>
    <ligand>
        <name>[2Fe-2S] cluster</name>
        <dbReference type="ChEBI" id="CHEBI:190135"/>
    </ligand>
</feature>
<comment type="function">
    <text evidence="11">Responsible for channeling the electrons from the oxidation of dihydroorotate from the FMN redox center in the PyrD type B subunit to the ultimate electron acceptor NAD(+).</text>
</comment>
<comment type="cofactor">
    <cofactor evidence="11 12">
        <name>FAD</name>
        <dbReference type="ChEBI" id="CHEBI:57692"/>
    </cofactor>
    <text evidence="11 12">Binds 1 FAD per subunit.</text>
</comment>
<dbReference type="InterPro" id="IPR017938">
    <property type="entry name" value="Riboflavin_synthase-like_b-brl"/>
</dbReference>
<dbReference type="PANTHER" id="PTHR43513">
    <property type="entry name" value="DIHYDROOROTATE DEHYDROGENASE B (NAD(+)), ELECTRON TRANSFER SUBUNIT"/>
    <property type="match status" value="1"/>
</dbReference>
<feature type="binding site" evidence="11 12">
    <location>
        <begin position="51"/>
        <end position="54"/>
    </location>
    <ligand>
        <name>FAD</name>
        <dbReference type="ChEBI" id="CHEBI:57692"/>
    </ligand>
</feature>
<protein>
    <recommendedName>
        <fullName evidence="11">Dihydroorotate dehydrogenase B (NAD(+)), electron transfer subunit</fullName>
    </recommendedName>
    <alternativeName>
        <fullName evidence="11">Dihydroorotate oxidase B, electron transfer subunit</fullName>
    </alternativeName>
</protein>
<dbReference type="EMBL" id="PZJJ01000005">
    <property type="protein sequence ID" value="PTL39693.1"/>
    <property type="molecule type" value="Genomic_DNA"/>
</dbReference>
<dbReference type="RefSeq" id="WP_107583949.1">
    <property type="nucleotide sequence ID" value="NZ_PZJJ01000005.1"/>
</dbReference>
<dbReference type="OrthoDB" id="9778346at2"/>
<dbReference type="SUPFAM" id="SSF63380">
    <property type="entry name" value="Riboflavin synthase domain-like"/>
    <property type="match status" value="1"/>
</dbReference>
<dbReference type="CDD" id="cd06218">
    <property type="entry name" value="DHOD_e_trans"/>
    <property type="match status" value="1"/>
</dbReference>
<feature type="binding site" evidence="11 13">
    <location>
        <position position="220"/>
    </location>
    <ligand>
        <name>[2Fe-2S] cluster</name>
        <dbReference type="ChEBI" id="CHEBI:190135"/>
    </ligand>
</feature>
<evidence type="ECO:0000256" key="12">
    <source>
        <dbReference type="PIRSR" id="PIRSR006816-1"/>
    </source>
</evidence>
<feature type="binding site" evidence="11 13">
    <location>
        <position position="212"/>
    </location>
    <ligand>
        <name>[2Fe-2S] cluster</name>
        <dbReference type="ChEBI" id="CHEBI:190135"/>
    </ligand>
</feature>
<comment type="cofactor">
    <cofactor evidence="13">
        <name>[2Fe-2S] cluster</name>
        <dbReference type="ChEBI" id="CHEBI:190135"/>
    </cofactor>
    <text evidence="13">Binds 1 [2Fe-2S] cluster per subunit.</text>
</comment>
<dbReference type="InterPro" id="IPR019480">
    <property type="entry name" value="Dihydroorotate_DH_Fe-S-bd"/>
</dbReference>
<dbReference type="GO" id="GO:0046872">
    <property type="term" value="F:metal ion binding"/>
    <property type="evidence" value="ECO:0007669"/>
    <property type="project" value="UniProtKB-KW"/>
</dbReference>
<keyword evidence="5 11" id="KW-0479">Metal-binding</keyword>
<dbReference type="PIRSF" id="PIRSF006816">
    <property type="entry name" value="Cyc3_hyd_g"/>
    <property type="match status" value="1"/>
</dbReference>
<feature type="domain" description="FAD-binding FR-type" evidence="14">
    <location>
        <begin position="1"/>
        <end position="98"/>
    </location>
</feature>
<comment type="caution">
    <text evidence="15">The sequence shown here is derived from an EMBL/GenBank/DDBJ whole genome shotgun (WGS) entry which is preliminary data.</text>
</comment>
<dbReference type="PRINTS" id="PR00409">
    <property type="entry name" value="PHDIOXRDTASE"/>
</dbReference>